<reference evidence="2" key="1">
    <citation type="submission" date="2016-11" db="EMBL/GenBank/DDBJ databases">
        <authorList>
            <person name="Varghese N."/>
            <person name="Submissions S."/>
        </authorList>
    </citation>
    <scope>NUCLEOTIDE SEQUENCE [LARGE SCALE GENOMIC DNA]</scope>
    <source>
        <strain evidence="2">DSM 15807</strain>
    </source>
</reference>
<evidence type="ECO:0000313" key="1">
    <source>
        <dbReference type="EMBL" id="SHH27382.1"/>
    </source>
</evidence>
<accession>A0A1M5RM37</accession>
<dbReference type="STRING" id="1123380.SAMN02745199_0501"/>
<dbReference type="RefSeq" id="WP_073071863.1">
    <property type="nucleotide sequence ID" value="NZ_FQXN01000002.1"/>
</dbReference>
<dbReference type="AlphaFoldDB" id="A0A1M5RM37"/>
<dbReference type="EMBL" id="FQXN01000002">
    <property type="protein sequence ID" value="SHH27382.1"/>
    <property type="molecule type" value="Genomic_DNA"/>
</dbReference>
<protein>
    <submittedName>
        <fullName evidence="1">Uncharacterized protein</fullName>
    </submittedName>
</protein>
<sequence>MPLKKYITPSFIDNNKILPKLANIQKDIKQDNDICKKVMATIHYNILVEDGSLKNYLCDFLCEKNCKFKEIIKDGLGNGYSKIGLKRIMSFEVDSGLFKTLEAFIEAIEISMDNPQKFHGNMEFAYNLVLGKLLLLEFESYNIKLYANVTIEPVNKVKFDSLELDIALIDESSKKVLAIESTSHSDRDNSQWYEHFQKKSAQSLLLYNEAFGVEEKWDFKLIYFYLHRFNFDKKGAFNIYEVDDNTFFVPIQMWDFSDFSKLSYIWNSNEEQITKYINIKLDKIKNGLIQKIFSFFK</sequence>
<proteinExistence type="predicted"/>
<organism evidence="1 2">
    <name type="scientific">Thermosipho atlanticus DSM 15807</name>
    <dbReference type="NCBI Taxonomy" id="1123380"/>
    <lineage>
        <taxon>Bacteria</taxon>
        <taxon>Thermotogati</taxon>
        <taxon>Thermotogota</taxon>
        <taxon>Thermotogae</taxon>
        <taxon>Thermotogales</taxon>
        <taxon>Fervidobacteriaceae</taxon>
        <taxon>Thermosipho</taxon>
    </lineage>
</organism>
<evidence type="ECO:0000313" key="2">
    <source>
        <dbReference type="Proteomes" id="UP000242592"/>
    </source>
</evidence>
<dbReference type="OrthoDB" id="9127144at2"/>
<name>A0A1M5RM37_9BACT</name>
<gene>
    <name evidence="1" type="ORF">SAMN02745199_0501</name>
</gene>
<keyword evidence="2" id="KW-1185">Reference proteome</keyword>
<dbReference type="Proteomes" id="UP000242592">
    <property type="component" value="Unassembled WGS sequence"/>
</dbReference>